<keyword evidence="4" id="KW-1185">Reference proteome</keyword>
<keyword evidence="2" id="KW-1133">Transmembrane helix</keyword>
<protein>
    <submittedName>
        <fullName evidence="3">Uncharacterized protein</fullName>
    </submittedName>
</protein>
<evidence type="ECO:0000313" key="4">
    <source>
        <dbReference type="Proteomes" id="UP001219355"/>
    </source>
</evidence>
<accession>A0AAF0DP91</accession>
<proteinExistence type="predicted"/>
<evidence type="ECO:0000256" key="1">
    <source>
        <dbReference type="SAM" id="MobiDB-lite"/>
    </source>
</evidence>
<keyword evidence="2" id="KW-0812">Transmembrane</keyword>
<feature type="compositionally biased region" description="Acidic residues" evidence="1">
    <location>
        <begin position="154"/>
        <end position="164"/>
    </location>
</feature>
<feature type="transmembrane region" description="Helical" evidence="2">
    <location>
        <begin position="36"/>
        <end position="55"/>
    </location>
</feature>
<keyword evidence="2" id="KW-0472">Membrane</keyword>
<evidence type="ECO:0000256" key="2">
    <source>
        <dbReference type="SAM" id="Phobius"/>
    </source>
</evidence>
<dbReference type="EMBL" id="CP120631">
    <property type="protein sequence ID" value="WEW61913.1"/>
    <property type="molecule type" value="Genomic_DNA"/>
</dbReference>
<organism evidence="3 4">
    <name type="scientific">Emydomyces testavorans</name>
    <dbReference type="NCBI Taxonomy" id="2070801"/>
    <lineage>
        <taxon>Eukaryota</taxon>
        <taxon>Fungi</taxon>
        <taxon>Dikarya</taxon>
        <taxon>Ascomycota</taxon>
        <taxon>Pezizomycotina</taxon>
        <taxon>Eurotiomycetes</taxon>
        <taxon>Eurotiomycetidae</taxon>
        <taxon>Onygenales</taxon>
        <taxon>Nannizziopsiaceae</taxon>
        <taxon>Emydomyces</taxon>
    </lineage>
</organism>
<sequence length="177" mass="20357">MKKGKIQQLWELVSSYECGLQDLPPGTGLETRNQTLFIPALISLVLYLVLFYAAIPFVRRYRQRYAQYLPLHTISVHTSSLRERASDALMHFVLPSAWRRGQFVEPQDDSASLFDEEGEGMVGFEMDAARRAALERHRADPTGTEGRLSRELEEGFMDDSDDEAGNERQTQRMQRWS</sequence>
<reference evidence="3" key="1">
    <citation type="submission" date="2023-03" db="EMBL/GenBank/DDBJ databases">
        <title>Emydomyces testavorans Genome Sequence.</title>
        <authorList>
            <person name="Hoyer L."/>
        </authorList>
    </citation>
    <scope>NUCLEOTIDE SEQUENCE</scope>
    <source>
        <strain evidence="3">16-2883</strain>
    </source>
</reference>
<feature type="region of interest" description="Disordered" evidence="1">
    <location>
        <begin position="135"/>
        <end position="177"/>
    </location>
</feature>
<dbReference type="Proteomes" id="UP001219355">
    <property type="component" value="Chromosome 5"/>
</dbReference>
<evidence type="ECO:0000313" key="3">
    <source>
        <dbReference type="EMBL" id="WEW61913.1"/>
    </source>
</evidence>
<dbReference type="AlphaFoldDB" id="A0AAF0DP91"/>
<name>A0AAF0DP91_9EURO</name>
<gene>
    <name evidence="3" type="ORF">PRK78_007413</name>
</gene>